<accession>A0AAD9HY59</accession>
<evidence type="ECO:0000256" key="10">
    <source>
        <dbReference type="SAM" id="MobiDB-lite"/>
    </source>
</evidence>
<evidence type="ECO:0000256" key="2">
    <source>
        <dbReference type="ARBA" id="ARBA00006301"/>
    </source>
</evidence>
<dbReference type="Gene3D" id="1.10.10.2150">
    <property type="entry name" value="Ribosomal RNA-processing protein 8, N-terminal domain"/>
    <property type="match status" value="1"/>
</dbReference>
<evidence type="ECO:0000256" key="6">
    <source>
        <dbReference type="ARBA" id="ARBA00022691"/>
    </source>
</evidence>
<dbReference type="InterPro" id="IPR042036">
    <property type="entry name" value="RRP8_N"/>
</dbReference>
<feature type="compositionally biased region" description="Basic residues" evidence="10">
    <location>
        <begin position="1"/>
        <end position="11"/>
    </location>
</feature>
<feature type="region of interest" description="Disordered" evidence="10">
    <location>
        <begin position="1"/>
        <end position="148"/>
    </location>
</feature>
<dbReference type="AlphaFoldDB" id="A0AAD9HY59"/>
<keyword evidence="3 9" id="KW-0698">rRNA processing</keyword>
<sequence>MESKNERKKQKLAHDINSNVGSVAPKKDNRSKKDQQKGPEAGGHETDDGHDANEEWAGIEDEPVEPLPGLAEPFEGKKQRKAKPKKQATSQDAPAADAEDSLTIERQERNGRKKEKRGAKSNGKSAVAEPEPTEQGKPQTAGTATIIKSPGAVNLTPLQASMREKLMSARFRHLNETLYTKPSAESFALFCNSPEMFDEYHQGFRRQVGMWPENPQQ</sequence>
<evidence type="ECO:0000256" key="9">
    <source>
        <dbReference type="RuleBase" id="RU365074"/>
    </source>
</evidence>
<dbReference type="PANTHER" id="PTHR12787:SF0">
    <property type="entry name" value="RIBOSOMAL RNA-PROCESSING PROTEIN 8"/>
    <property type="match status" value="1"/>
</dbReference>
<dbReference type="GO" id="GO:0016433">
    <property type="term" value="F:rRNA (adenine) methyltransferase activity"/>
    <property type="evidence" value="ECO:0007669"/>
    <property type="project" value="TreeGrafter"/>
</dbReference>
<proteinExistence type="inferred from homology"/>
<dbReference type="GO" id="GO:0005730">
    <property type="term" value="C:nucleolus"/>
    <property type="evidence" value="ECO:0007669"/>
    <property type="project" value="UniProtKB-SubCell"/>
</dbReference>
<gene>
    <name evidence="11" type="ORF">P8C59_001307</name>
</gene>
<evidence type="ECO:0000313" key="11">
    <source>
        <dbReference type="EMBL" id="KAK2067581.1"/>
    </source>
</evidence>
<evidence type="ECO:0000256" key="5">
    <source>
        <dbReference type="ARBA" id="ARBA00022679"/>
    </source>
</evidence>
<keyword evidence="6 9" id="KW-0949">S-adenosyl-L-methionine</keyword>
<evidence type="ECO:0000256" key="1">
    <source>
        <dbReference type="ARBA" id="ARBA00004604"/>
    </source>
</evidence>
<dbReference type="EMBL" id="JAQQPM010000001">
    <property type="protein sequence ID" value="KAK2067581.1"/>
    <property type="molecule type" value="Genomic_DNA"/>
</dbReference>
<evidence type="ECO:0000256" key="8">
    <source>
        <dbReference type="ARBA" id="ARBA00076672"/>
    </source>
</evidence>
<dbReference type="InterPro" id="IPR007823">
    <property type="entry name" value="RRP8"/>
</dbReference>
<dbReference type="PANTHER" id="PTHR12787">
    <property type="entry name" value="RIBOSOMAL RNA-PROCESSING PROTEIN 8"/>
    <property type="match status" value="1"/>
</dbReference>
<keyword evidence="7 9" id="KW-0539">Nucleus</keyword>
<keyword evidence="12" id="KW-1185">Reference proteome</keyword>
<protein>
    <recommendedName>
        <fullName evidence="8 9">Ribosomal RNA-processing protein 8</fullName>
        <ecNumber evidence="9">2.1.1.-</ecNumber>
    </recommendedName>
</protein>
<evidence type="ECO:0000256" key="3">
    <source>
        <dbReference type="ARBA" id="ARBA00022552"/>
    </source>
</evidence>
<reference evidence="11" key="1">
    <citation type="journal article" date="2023" name="Mol. Plant Microbe Interact.">
        <title>Elucidating the Obligate Nature and Biological Capacity of an Invasive Fungal Corn Pathogen.</title>
        <authorList>
            <person name="MacCready J.S."/>
            <person name="Roggenkamp E.M."/>
            <person name="Gdanetz K."/>
            <person name="Chilvers M.I."/>
        </authorList>
    </citation>
    <scope>NUCLEOTIDE SEQUENCE</scope>
    <source>
        <strain evidence="11">PM02</strain>
    </source>
</reference>
<keyword evidence="4 9" id="KW-0489">Methyltransferase</keyword>
<comment type="function">
    <text evidence="9">S-adenosyl-L-methionine-dependent methyltransferase that specifically methylates the N(1) position of adenine in helix 25.1 in 25S rRNA. Required both for ribosomal 40S and 60S subunits biogenesis. Required for efficient pre-rRNA cleavage at site A2.</text>
</comment>
<comment type="caution">
    <text evidence="11">The sequence shown here is derived from an EMBL/GenBank/DDBJ whole genome shotgun (WGS) entry which is preliminary data.</text>
</comment>
<dbReference type="GO" id="GO:0042273">
    <property type="term" value="P:ribosomal large subunit biogenesis"/>
    <property type="evidence" value="ECO:0007669"/>
    <property type="project" value="TreeGrafter"/>
</dbReference>
<feature type="compositionally biased region" description="Basic and acidic residues" evidence="10">
    <location>
        <begin position="25"/>
        <end position="53"/>
    </location>
</feature>
<evidence type="ECO:0000313" key="12">
    <source>
        <dbReference type="Proteomes" id="UP001217918"/>
    </source>
</evidence>
<name>A0AAD9HY59_9PEZI</name>
<keyword evidence="5 9" id="KW-0808">Transferase</keyword>
<evidence type="ECO:0000256" key="4">
    <source>
        <dbReference type="ARBA" id="ARBA00022603"/>
    </source>
</evidence>
<comment type="similarity">
    <text evidence="2 9">Belongs to the methyltransferase superfamily. RRP8 family.</text>
</comment>
<organism evidence="11 12">
    <name type="scientific">Phyllachora maydis</name>
    <dbReference type="NCBI Taxonomy" id="1825666"/>
    <lineage>
        <taxon>Eukaryota</taxon>
        <taxon>Fungi</taxon>
        <taxon>Dikarya</taxon>
        <taxon>Ascomycota</taxon>
        <taxon>Pezizomycotina</taxon>
        <taxon>Sordariomycetes</taxon>
        <taxon>Sordariomycetidae</taxon>
        <taxon>Phyllachorales</taxon>
        <taxon>Phyllachoraceae</taxon>
        <taxon>Phyllachora</taxon>
    </lineage>
</organism>
<comment type="subcellular location">
    <subcellularLocation>
        <location evidence="1 9">Nucleus</location>
        <location evidence="1 9">Nucleolus</location>
    </subcellularLocation>
</comment>
<dbReference type="EC" id="2.1.1.-" evidence="9"/>
<dbReference type="FunFam" id="1.10.10.2150:FF:000001">
    <property type="entry name" value="Ribosomal RNA-processing protein 8"/>
    <property type="match status" value="1"/>
</dbReference>
<evidence type="ECO:0000256" key="7">
    <source>
        <dbReference type="ARBA" id="ARBA00023242"/>
    </source>
</evidence>
<dbReference type="Pfam" id="PF05148">
    <property type="entry name" value="Methyltransf_8"/>
    <property type="match status" value="1"/>
</dbReference>
<dbReference type="Proteomes" id="UP001217918">
    <property type="component" value="Unassembled WGS sequence"/>
</dbReference>